<proteinExistence type="predicted"/>
<gene>
    <name evidence="4" type="ORF">JOF34_000426</name>
</gene>
<comment type="caution">
    <text evidence="4">The sequence shown here is derived from an EMBL/GenBank/DDBJ whole genome shotgun (WGS) entry which is preliminary data.</text>
</comment>
<evidence type="ECO:0000256" key="2">
    <source>
        <dbReference type="ARBA" id="ARBA00012862"/>
    </source>
</evidence>
<dbReference type="SUPFAM" id="SSF102546">
    <property type="entry name" value="RbsD-like"/>
    <property type="match status" value="1"/>
</dbReference>
<dbReference type="Gene3D" id="3.40.1650.10">
    <property type="entry name" value="RbsD-like domain"/>
    <property type="match status" value="1"/>
</dbReference>
<dbReference type="EMBL" id="JAGIOL010000001">
    <property type="protein sequence ID" value="MBP2435840.1"/>
    <property type="molecule type" value="Genomic_DNA"/>
</dbReference>
<dbReference type="GO" id="GO:0016853">
    <property type="term" value="F:isomerase activity"/>
    <property type="evidence" value="ECO:0007669"/>
    <property type="project" value="UniProtKB-KW"/>
</dbReference>
<dbReference type="EC" id="5.4.99.62" evidence="2"/>
<keyword evidence="5" id="KW-1185">Reference proteome</keyword>
<evidence type="ECO:0000313" key="4">
    <source>
        <dbReference type="EMBL" id="MBP2435840.1"/>
    </source>
</evidence>
<evidence type="ECO:0000256" key="3">
    <source>
        <dbReference type="ARBA" id="ARBA00023235"/>
    </source>
</evidence>
<organism evidence="4 5">
    <name type="scientific">Microbacterium amylolyticum</name>
    <dbReference type="NCBI Taxonomy" id="936337"/>
    <lineage>
        <taxon>Bacteria</taxon>
        <taxon>Bacillati</taxon>
        <taxon>Actinomycetota</taxon>
        <taxon>Actinomycetes</taxon>
        <taxon>Micrococcales</taxon>
        <taxon>Microbacteriaceae</taxon>
        <taxon>Microbacterium</taxon>
    </lineage>
</organism>
<dbReference type="InterPro" id="IPR023750">
    <property type="entry name" value="RbsD-like_sf"/>
</dbReference>
<evidence type="ECO:0000313" key="5">
    <source>
        <dbReference type="Proteomes" id="UP001519362"/>
    </source>
</evidence>
<sequence length="135" mass="14553">MTQGTLHATTAQNPTELGRQSVAVMAQVLAGETVEALQNVAVVVEAPTIAEEARGSVPEALVEAALPGTPIERVAREEIKARFPHAKLVIRTGETTPYANAILRCGVNFSPRLSCQRRWRRRTSSCATISECASR</sequence>
<dbReference type="InterPro" id="IPR007721">
    <property type="entry name" value="RbsD_FucU"/>
</dbReference>
<dbReference type="Proteomes" id="UP001519362">
    <property type="component" value="Unassembled WGS sequence"/>
</dbReference>
<protein>
    <recommendedName>
        <fullName evidence="2">D-ribose pyranase</fullName>
        <ecNumber evidence="2">5.4.99.62</ecNumber>
    </recommendedName>
</protein>
<reference evidence="4 5" key="1">
    <citation type="submission" date="2021-03" db="EMBL/GenBank/DDBJ databases">
        <title>Sequencing the genomes of 1000 actinobacteria strains.</title>
        <authorList>
            <person name="Klenk H.-P."/>
        </authorList>
    </citation>
    <scope>NUCLEOTIDE SEQUENCE [LARGE SCALE GENOMIC DNA]</scope>
    <source>
        <strain evidence="4 5">DSM 24221</strain>
    </source>
</reference>
<name>A0ABS4ZFS2_9MICO</name>
<evidence type="ECO:0000256" key="1">
    <source>
        <dbReference type="ARBA" id="ARBA00000223"/>
    </source>
</evidence>
<accession>A0ABS4ZFS2</accession>
<keyword evidence="3 4" id="KW-0413">Isomerase</keyword>
<comment type="catalytic activity">
    <reaction evidence="1">
        <text>beta-D-ribopyranose = beta-D-ribofuranose</text>
        <dbReference type="Rhea" id="RHEA:25432"/>
        <dbReference type="ChEBI" id="CHEBI:27476"/>
        <dbReference type="ChEBI" id="CHEBI:47002"/>
        <dbReference type="EC" id="5.4.99.62"/>
    </reaction>
</comment>
<dbReference type="Pfam" id="PF05025">
    <property type="entry name" value="RbsD_FucU"/>
    <property type="match status" value="1"/>
</dbReference>